<dbReference type="InterPro" id="IPR013249">
    <property type="entry name" value="RNA_pol_sigma70_r4_t2"/>
</dbReference>
<dbReference type="Pfam" id="PF04542">
    <property type="entry name" value="Sigma70_r2"/>
    <property type="match status" value="1"/>
</dbReference>
<evidence type="ECO:0000256" key="1">
    <source>
        <dbReference type="ARBA" id="ARBA00010641"/>
    </source>
</evidence>
<dbReference type="AlphaFoldDB" id="B6FW72"/>
<dbReference type="eggNOG" id="COG1595">
    <property type="taxonomic scope" value="Bacteria"/>
</dbReference>
<dbReference type="Pfam" id="PF08281">
    <property type="entry name" value="Sigma70_r4_2"/>
    <property type="match status" value="1"/>
</dbReference>
<accession>B6FW72</accession>
<keyword evidence="5" id="KW-0804">Transcription</keyword>
<dbReference type="InterPro" id="IPR013324">
    <property type="entry name" value="RNA_pol_sigma_r3/r4-like"/>
</dbReference>
<dbReference type="GO" id="GO:0006352">
    <property type="term" value="P:DNA-templated transcription initiation"/>
    <property type="evidence" value="ECO:0007669"/>
    <property type="project" value="InterPro"/>
</dbReference>
<dbReference type="InterPro" id="IPR007627">
    <property type="entry name" value="RNA_pol_sigma70_r2"/>
</dbReference>
<keyword evidence="4" id="KW-0238">DNA-binding</keyword>
<evidence type="ECO:0000313" key="9">
    <source>
        <dbReference type="Proteomes" id="UP000003178"/>
    </source>
</evidence>
<dbReference type="InterPro" id="IPR013325">
    <property type="entry name" value="RNA_pol_sigma_r2"/>
</dbReference>
<keyword evidence="2" id="KW-0805">Transcription regulation</keyword>
<dbReference type="OrthoDB" id="9795666at2"/>
<evidence type="ECO:0000256" key="4">
    <source>
        <dbReference type="ARBA" id="ARBA00023125"/>
    </source>
</evidence>
<comment type="similarity">
    <text evidence="1">Belongs to the sigma-70 factor family. ECF subfamily.</text>
</comment>
<reference evidence="8 9" key="1">
    <citation type="submission" date="2008-09" db="EMBL/GenBank/DDBJ databases">
        <authorList>
            <person name="Fulton L."/>
            <person name="Clifton S."/>
            <person name="Fulton B."/>
            <person name="Xu J."/>
            <person name="Minx P."/>
            <person name="Pepin K.H."/>
            <person name="Johnson M."/>
            <person name="Thiruvilangam P."/>
            <person name="Bhonagiri V."/>
            <person name="Nash W.E."/>
            <person name="Mardis E.R."/>
            <person name="Wilson R.K."/>
        </authorList>
    </citation>
    <scope>NUCLEOTIDE SEQUENCE [LARGE SCALE GENOMIC DNA]</scope>
    <source>
        <strain evidence="8 9">DSM 13275</strain>
    </source>
</reference>
<feature type="domain" description="RNA polymerase sigma-70 region 2" evidence="6">
    <location>
        <begin position="14"/>
        <end position="80"/>
    </location>
</feature>
<dbReference type="InterPro" id="IPR039425">
    <property type="entry name" value="RNA_pol_sigma-70-like"/>
</dbReference>
<dbReference type="GO" id="GO:0003677">
    <property type="term" value="F:DNA binding"/>
    <property type="evidence" value="ECO:0007669"/>
    <property type="project" value="UniProtKB-KW"/>
</dbReference>
<evidence type="ECO:0000259" key="6">
    <source>
        <dbReference type="Pfam" id="PF04542"/>
    </source>
</evidence>
<evidence type="ECO:0000313" key="8">
    <source>
        <dbReference type="EMBL" id="EEA86199.1"/>
    </source>
</evidence>
<evidence type="ECO:0000256" key="2">
    <source>
        <dbReference type="ARBA" id="ARBA00023015"/>
    </source>
</evidence>
<evidence type="ECO:0000259" key="7">
    <source>
        <dbReference type="Pfam" id="PF08281"/>
    </source>
</evidence>
<name>B6FW72_PEPHT</name>
<dbReference type="NCBIfam" id="TIGR02937">
    <property type="entry name" value="sigma70-ECF"/>
    <property type="match status" value="1"/>
</dbReference>
<dbReference type="Proteomes" id="UP000003178">
    <property type="component" value="Unassembled WGS sequence"/>
</dbReference>
<dbReference type="SUPFAM" id="SSF88659">
    <property type="entry name" value="Sigma3 and sigma4 domains of RNA polymerase sigma factors"/>
    <property type="match status" value="1"/>
</dbReference>
<dbReference type="InterPro" id="IPR014284">
    <property type="entry name" value="RNA_pol_sigma-70_dom"/>
</dbReference>
<evidence type="ECO:0000256" key="5">
    <source>
        <dbReference type="ARBA" id="ARBA00023163"/>
    </source>
</evidence>
<reference evidence="8 9" key="2">
    <citation type="submission" date="2008-10" db="EMBL/GenBank/DDBJ databases">
        <title>Draft genome sequence of Clostridium hiranonis (DSM 13275).</title>
        <authorList>
            <person name="Sudarsanam P."/>
            <person name="Ley R."/>
            <person name="Guruge J."/>
            <person name="Turnbaugh P.J."/>
            <person name="Mahowald M."/>
            <person name="Liep D."/>
            <person name="Gordon J."/>
        </authorList>
    </citation>
    <scope>NUCLEOTIDE SEQUENCE [LARGE SCALE GENOMIC DNA]</scope>
    <source>
        <strain evidence="8 9">DSM 13275</strain>
    </source>
</reference>
<dbReference type="Gene3D" id="1.10.1740.10">
    <property type="match status" value="1"/>
</dbReference>
<keyword evidence="3" id="KW-0731">Sigma factor</keyword>
<comment type="caution">
    <text evidence="8">The sequence shown here is derived from an EMBL/GenBank/DDBJ whole genome shotgun (WGS) entry which is preliminary data.</text>
</comment>
<dbReference type="HOGENOM" id="CLU_047691_3_4_9"/>
<protein>
    <submittedName>
        <fullName evidence="8">Sigma-70 region 2</fullName>
    </submittedName>
</protein>
<organism evidence="8 9">
    <name type="scientific">Peptacetobacter hiranonis (strain DSM 13275 / JCM 10541 / KCTC 15199 / TO-931)</name>
    <name type="common">Clostridium hiranonis</name>
    <dbReference type="NCBI Taxonomy" id="500633"/>
    <lineage>
        <taxon>Bacteria</taxon>
        <taxon>Bacillati</taxon>
        <taxon>Bacillota</taxon>
        <taxon>Clostridia</taxon>
        <taxon>Peptostreptococcales</taxon>
        <taxon>Peptostreptococcaceae</taxon>
        <taxon>Peptacetobacter</taxon>
    </lineage>
</organism>
<feature type="domain" description="RNA polymerase sigma factor 70 region 4 type 2" evidence="7">
    <location>
        <begin position="135"/>
        <end position="176"/>
    </location>
</feature>
<keyword evidence="9" id="KW-1185">Reference proteome</keyword>
<dbReference type="Gene3D" id="1.10.10.10">
    <property type="entry name" value="Winged helix-like DNA-binding domain superfamily/Winged helix DNA-binding domain"/>
    <property type="match status" value="1"/>
</dbReference>
<dbReference type="EMBL" id="ABWP01000006">
    <property type="protein sequence ID" value="EEA86199.1"/>
    <property type="molecule type" value="Genomic_DNA"/>
</dbReference>
<dbReference type="InterPro" id="IPR036388">
    <property type="entry name" value="WH-like_DNA-bd_sf"/>
</dbReference>
<gene>
    <name evidence="8" type="ORF">CLOHIR_00121</name>
</gene>
<dbReference type="PANTHER" id="PTHR43133">
    <property type="entry name" value="RNA POLYMERASE ECF-TYPE SIGMA FACTO"/>
    <property type="match status" value="1"/>
</dbReference>
<dbReference type="STRING" id="500633.CLOHIR_00121"/>
<evidence type="ECO:0000256" key="3">
    <source>
        <dbReference type="ARBA" id="ARBA00023082"/>
    </source>
</evidence>
<dbReference type="GO" id="GO:0016987">
    <property type="term" value="F:sigma factor activity"/>
    <property type="evidence" value="ECO:0007669"/>
    <property type="project" value="UniProtKB-KW"/>
</dbReference>
<proteinExistence type="inferred from homology"/>
<dbReference type="SUPFAM" id="SSF88946">
    <property type="entry name" value="Sigma2 domain of RNA polymerase sigma factors"/>
    <property type="match status" value="1"/>
</dbReference>
<dbReference type="PANTHER" id="PTHR43133:SF8">
    <property type="entry name" value="RNA POLYMERASE SIGMA FACTOR HI_1459-RELATED"/>
    <property type="match status" value="1"/>
</dbReference>
<sequence>MKGGIPMKELIQELFNQYYKDIYKYIYSLCRDTSVSEEITSEVFVEVVKSIATFRGESDIKTWLFSIARHKWYTYLRKKSTQIKAESLHDLYDYNILEINKNIVENKNNSLGNINEEIFYKELKQAISEILKSESELSRKIFNMRIDGYSYVEIAAICNISESSARVVFFRTKNKLKKILEKEGFKND</sequence>